<feature type="region of interest" description="Disordered" evidence="5">
    <location>
        <begin position="1"/>
        <end position="49"/>
    </location>
</feature>
<dbReference type="SUPFAM" id="SSF53649">
    <property type="entry name" value="Alkaline phosphatase-like"/>
    <property type="match status" value="1"/>
</dbReference>
<keyword evidence="4" id="KW-0106">Calcium</keyword>
<dbReference type="EC" id="3.1.6.-" evidence="7"/>
<dbReference type="PROSITE" id="PS00523">
    <property type="entry name" value="SULFATASE_1"/>
    <property type="match status" value="1"/>
</dbReference>
<evidence type="ECO:0000256" key="5">
    <source>
        <dbReference type="SAM" id="MobiDB-lite"/>
    </source>
</evidence>
<name>A0ABU1FFW1_9MICO</name>
<proteinExistence type="inferred from homology"/>
<keyword evidence="8" id="KW-1185">Reference proteome</keyword>
<dbReference type="PANTHER" id="PTHR42693">
    <property type="entry name" value="ARYLSULFATASE FAMILY MEMBER"/>
    <property type="match status" value="1"/>
</dbReference>
<accession>A0ABU1FFW1</accession>
<organism evidence="7 8">
    <name type="scientific">Agromyces indicus</name>
    <dbReference type="NCBI Taxonomy" id="758919"/>
    <lineage>
        <taxon>Bacteria</taxon>
        <taxon>Bacillati</taxon>
        <taxon>Actinomycetota</taxon>
        <taxon>Actinomycetes</taxon>
        <taxon>Micrococcales</taxon>
        <taxon>Microbacteriaceae</taxon>
        <taxon>Agromyces</taxon>
    </lineage>
</organism>
<evidence type="ECO:0000313" key="7">
    <source>
        <dbReference type="EMBL" id="MDR5690643.1"/>
    </source>
</evidence>
<dbReference type="InterPro" id="IPR050738">
    <property type="entry name" value="Sulfatase"/>
</dbReference>
<protein>
    <submittedName>
        <fullName evidence="7">Arylsulfatase</fullName>
        <ecNumber evidence="7">3.1.6.-</ecNumber>
    </submittedName>
</protein>
<dbReference type="Pfam" id="PF00884">
    <property type="entry name" value="Sulfatase"/>
    <property type="match status" value="1"/>
</dbReference>
<gene>
    <name evidence="7" type="ORF">RH861_01050</name>
</gene>
<evidence type="ECO:0000313" key="8">
    <source>
        <dbReference type="Proteomes" id="UP001260072"/>
    </source>
</evidence>
<keyword evidence="2" id="KW-0479">Metal-binding</keyword>
<comment type="similarity">
    <text evidence="1">Belongs to the sulfatase family.</text>
</comment>
<dbReference type="Gene3D" id="3.30.1120.10">
    <property type="match status" value="1"/>
</dbReference>
<reference evidence="8" key="1">
    <citation type="submission" date="2023-07" db="EMBL/GenBank/DDBJ databases">
        <title>Description of three actinobacteria isolated from air of manufacturing shop in a pharmaceutical factory.</title>
        <authorList>
            <person name="Zhang D.-F."/>
        </authorList>
    </citation>
    <scope>NUCLEOTIDE SEQUENCE [LARGE SCALE GENOMIC DNA]</scope>
    <source>
        <strain evidence="8">CCTCC AB 2011122</strain>
    </source>
</reference>
<dbReference type="CDD" id="cd16025">
    <property type="entry name" value="PAS_like"/>
    <property type="match status" value="1"/>
</dbReference>
<feature type="domain" description="Sulfatase N-terminal" evidence="6">
    <location>
        <begin position="54"/>
        <end position="473"/>
    </location>
</feature>
<evidence type="ECO:0000256" key="4">
    <source>
        <dbReference type="ARBA" id="ARBA00022837"/>
    </source>
</evidence>
<evidence type="ECO:0000259" key="6">
    <source>
        <dbReference type="Pfam" id="PF00884"/>
    </source>
</evidence>
<feature type="compositionally biased region" description="Pro residues" evidence="5">
    <location>
        <begin position="12"/>
        <end position="24"/>
    </location>
</feature>
<dbReference type="InterPro" id="IPR017850">
    <property type="entry name" value="Alkaline_phosphatase_core_sf"/>
</dbReference>
<dbReference type="Proteomes" id="UP001260072">
    <property type="component" value="Unassembled WGS sequence"/>
</dbReference>
<evidence type="ECO:0000256" key="1">
    <source>
        <dbReference type="ARBA" id="ARBA00008779"/>
    </source>
</evidence>
<dbReference type="PANTHER" id="PTHR42693:SF43">
    <property type="entry name" value="BLL2667 PROTEIN"/>
    <property type="match status" value="1"/>
</dbReference>
<comment type="caution">
    <text evidence="7">The sequence shown here is derived from an EMBL/GenBank/DDBJ whole genome shotgun (WGS) entry which is preliminary data.</text>
</comment>
<dbReference type="EMBL" id="JAVKGS010000001">
    <property type="protein sequence ID" value="MDR5690643.1"/>
    <property type="molecule type" value="Genomic_DNA"/>
</dbReference>
<keyword evidence="3 7" id="KW-0378">Hydrolase</keyword>
<sequence>MSSTPNGSVIGPPLPPATNLPFAPPASGSVARRTMQESTYSPVPPPRHLPPDAPNVLVILIDDAGPALPSTFGGAVRTPTLDRVRANGVGYNRFHTTAMCSPTRASLLTGRNHHRVGSGQIAELANDWDGYSGHIPKSSATVAEVLRQYGYATAAWGKWHNTPAEETTKAGPFDRWPTGYGFEYFYGFLAGEASQYEPNLVRNTTSVLPPGTPEDGYHLSEDIADDAMAWLRNHKALKPDQPFFMYWATGAIHGPHHIMKEWADKYAGAFDDGWDAYRERAHEGAKAAGWIPEDAELTPRPDSLAAWEDIPDHQKPFQRRLMEVCAGFAEHADVQAGRVIDEVERLGYGDDTIIIYIWGDNGSSGEGQNGTISELLAQNLIPSTVDQHIAALEELGGLDALGTPATDNQYHAAWAWAGSTPYQGMKLLASHLGGTRNPIIIQWNGRIAPDVLPRSQFHHVIDVVPTIYEIIGISPPETVNGVPQDPIDGVSLAYSIDDRDAPGRRRTQYFEIMGSRSIYADGWMASATGPRLPWVPGAPPGIRTWTPDQDRWELYDLEHDWSQSRDLASEHPEKLAELKELFAIEAARNDALPIGGGLWVPVMHPEDRISPPYTEWELSGDTVRVPEFCAPALGNRPNTVTMRVRLGERANGVLYKLGGAGGGLTCFLADGVLTYEYNLFLIQRTVIASASPIPAGEITIQVETSYVEPRPGGPLRVVLRIDGDEVGSGTVPVSAPLLFSANDCLDIGRAYGGAVSRAYADRMPFAFDGRIDHVHIAYGVR</sequence>
<evidence type="ECO:0000256" key="2">
    <source>
        <dbReference type="ARBA" id="ARBA00022723"/>
    </source>
</evidence>
<dbReference type="RefSeq" id="WP_310519371.1">
    <property type="nucleotide sequence ID" value="NZ_BAABBS010000001.1"/>
</dbReference>
<dbReference type="GO" id="GO:0016787">
    <property type="term" value="F:hydrolase activity"/>
    <property type="evidence" value="ECO:0007669"/>
    <property type="project" value="UniProtKB-KW"/>
</dbReference>
<dbReference type="InterPro" id="IPR000917">
    <property type="entry name" value="Sulfatase_N"/>
</dbReference>
<dbReference type="Gene3D" id="3.40.720.10">
    <property type="entry name" value="Alkaline Phosphatase, subunit A"/>
    <property type="match status" value="1"/>
</dbReference>
<evidence type="ECO:0000256" key="3">
    <source>
        <dbReference type="ARBA" id="ARBA00022801"/>
    </source>
</evidence>
<dbReference type="InterPro" id="IPR024607">
    <property type="entry name" value="Sulfatase_CS"/>
</dbReference>